<dbReference type="PANTHER" id="PTHR36156:SF3">
    <property type="entry name" value="CUPIN 2 CONSERVED BARREL DOMAIN-CONTAINING PROTEIN"/>
    <property type="match status" value="1"/>
</dbReference>
<dbReference type="EMBL" id="DF933811">
    <property type="protein sequence ID" value="GAM34171.1"/>
    <property type="molecule type" value="Genomic_DNA"/>
</dbReference>
<name>A0A6V8GYS3_TALPI</name>
<dbReference type="CDD" id="cd02231">
    <property type="entry name" value="cupin_BLL6423-like"/>
    <property type="match status" value="1"/>
</dbReference>
<protein>
    <recommendedName>
        <fullName evidence="2">Cupin type-2 domain-containing protein</fullName>
    </recommendedName>
</protein>
<sequence length="240" mass="26857">MEDNGLRPLNRYITTHDENGVTGFQTQTPELLQWQQLANGARFSLGYATNETPVDLSDDKDLDIYQSYLSDLPGITIPGGTVLRVVDMNPGSISPMHRTVSLDYGVVLEGEVEMILDSGEKRLLKRGDIAVQRGTNHAWRNPSSTTWARMLYVLQEAKPIQVGGKPLEEDYGGGMDDVKPNLFFDPKTSTGSVKSERPGRFNNRPFFQRQTKPTEEERRDVRTSNPIRNDIRSGAEGESV</sequence>
<dbReference type="Proteomes" id="UP000053095">
    <property type="component" value="Unassembled WGS sequence"/>
</dbReference>
<dbReference type="InterPro" id="IPR047142">
    <property type="entry name" value="OryJ/VirC-like"/>
</dbReference>
<dbReference type="PANTHER" id="PTHR36156">
    <property type="entry name" value="SLR2101 PROTEIN"/>
    <property type="match status" value="1"/>
</dbReference>
<evidence type="ECO:0000259" key="2">
    <source>
        <dbReference type="Pfam" id="PF07883"/>
    </source>
</evidence>
<gene>
    <name evidence="3" type="ORF">TCE0_015f01575</name>
</gene>
<feature type="compositionally biased region" description="Basic and acidic residues" evidence="1">
    <location>
        <begin position="212"/>
        <end position="222"/>
    </location>
</feature>
<reference evidence="4" key="1">
    <citation type="journal article" date="2015" name="Genome Announc.">
        <title>Draft genome sequence of Talaromyces cellulolyticus strain Y-94, a source of lignocellulosic biomass-degrading enzymes.</title>
        <authorList>
            <person name="Fujii T."/>
            <person name="Koike H."/>
            <person name="Sawayama S."/>
            <person name="Yano S."/>
            <person name="Inoue H."/>
        </authorList>
    </citation>
    <scope>NUCLEOTIDE SEQUENCE [LARGE SCALE GENOMIC DNA]</scope>
    <source>
        <strain evidence="4">Y-94</strain>
    </source>
</reference>
<evidence type="ECO:0000256" key="1">
    <source>
        <dbReference type="SAM" id="MobiDB-lite"/>
    </source>
</evidence>
<comment type="caution">
    <text evidence="3">The sequence shown here is derived from an EMBL/GenBank/DDBJ whole genome shotgun (WGS) entry which is preliminary data.</text>
</comment>
<proteinExistence type="predicted"/>
<dbReference type="Gene3D" id="2.60.120.10">
    <property type="entry name" value="Jelly Rolls"/>
    <property type="match status" value="1"/>
</dbReference>
<dbReference type="InterPro" id="IPR013096">
    <property type="entry name" value="Cupin_2"/>
</dbReference>
<dbReference type="Pfam" id="PF07883">
    <property type="entry name" value="Cupin_2"/>
    <property type="match status" value="1"/>
</dbReference>
<feature type="compositionally biased region" description="Basic and acidic residues" evidence="1">
    <location>
        <begin position="229"/>
        <end position="240"/>
    </location>
</feature>
<feature type="region of interest" description="Disordered" evidence="1">
    <location>
        <begin position="166"/>
        <end position="240"/>
    </location>
</feature>
<dbReference type="InterPro" id="IPR011051">
    <property type="entry name" value="RmlC_Cupin_sf"/>
</dbReference>
<evidence type="ECO:0000313" key="4">
    <source>
        <dbReference type="Proteomes" id="UP000053095"/>
    </source>
</evidence>
<dbReference type="InterPro" id="IPR014710">
    <property type="entry name" value="RmlC-like_jellyroll"/>
</dbReference>
<accession>A0A6V8GYS3</accession>
<dbReference type="SUPFAM" id="SSF51182">
    <property type="entry name" value="RmlC-like cupins"/>
    <property type="match status" value="1"/>
</dbReference>
<organism evidence="3 4">
    <name type="scientific">Talaromyces pinophilus</name>
    <name type="common">Penicillium pinophilum</name>
    <dbReference type="NCBI Taxonomy" id="128442"/>
    <lineage>
        <taxon>Eukaryota</taxon>
        <taxon>Fungi</taxon>
        <taxon>Dikarya</taxon>
        <taxon>Ascomycota</taxon>
        <taxon>Pezizomycotina</taxon>
        <taxon>Eurotiomycetes</taxon>
        <taxon>Eurotiomycetidae</taxon>
        <taxon>Eurotiales</taxon>
        <taxon>Trichocomaceae</taxon>
        <taxon>Talaromyces</taxon>
        <taxon>Talaromyces sect. Talaromyces</taxon>
    </lineage>
</organism>
<feature type="domain" description="Cupin type-2" evidence="2">
    <location>
        <begin position="85"/>
        <end position="153"/>
    </location>
</feature>
<keyword evidence="4" id="KW-1185">Reference proteome</keyword>
<evidence type="ECO:0000313" key="3">
    <source>
        <dbReference type="EMBL" id="GAM34171.1"/>
    </source>
</evidence>
<dbReference type="AlphaFoldDB" id="A0A6V8GYS3"/>